<name>A0A7G6E2I6_THEFR</name>
<gene>
    <name evidence="8" type="ORF">BR63_08180</name>
</gene>
<evidence type="ECO:0000313" key="8">
    <source>
        <dbReference type="EMBL" id="QNB46290.1"/>
    </source>
</evidence>
<reference evidence="8 9" key="1">
    <citation type="journal article" date="2019" name="Front. Microbiol.">
        <title>Thermoanaerosceptrum fracticalcis gen. nov. sp. nov., a Novel Fumarate-Fermenting Microorganism From a Deep Fractured Carbonate Aquifer of the US Great Basin.</title>
        <authorList>
            <person name="Hamilton-Brehm S.D."/>
            <person name="Stewart L.E."/>
            <person name="Zavarin M."/>
            <person name="Caldwell M."/>
            <person name="Lawson P.A."/>
            <person name="Onstott T.C."/>
            <person name="Grzymski J."/>
            <person name="Neveux I."/>
            <person name="Lollar B.S."/>
            <person name="Russell C.E."/>
            <person name="Moser D.P."/>
        </authorList>
    </citation>
    <scope>NUCLEOTIDE SEQUENCE [LARGE SCALE GENOMIC DNA]</scope>
    <source>
        <strain evidence="8 9">DRI-13</strain>
    </source>
</reference>
<keyword evidence="3 6" id="KW-0808">Transferase</keyword>
<evidence type="ECO:0000256" key="3">
    <source>
        <dbReference type="ARBA" id="ARBA00022679"/>
    </source>
</evidence>
<keyword evidence="5 6" id="KW-0238">DNA-binding</keyword>
<keyword evidence="9" id="KW-1185">Reference proteome</keyword>
<keyword evidence="2 6" id="KW-0328">Glycosyltransferase</keyword>
<dbReference type="EMBL" id="CP045798">
    <property type="protein sequence ID" value="QNB46290.1"/>
    <property type="molecule type" value="Genomic_DNA"/>
</dbReference>
<comment type="caution">
    <text evidence="6">Lacks conserved residue(s) required for the propagation of feature annotation.</text>
</comment>
<feature type="domain" description="DarT" evidence="7">
    <location>
        <begin position="6"/>
        <end position="209"/>
    </location>
</feature>
<sequence>MVPVPTNIYHITHIDNLPSIIEKGGLFACSNEATDGHFNIAHQRIQDRRHIFPVPLPPYGTVHDYVPFYFAPRSPMLYSIYRGNVDGYRGGQRPIVYLVSTVQKVEEAGLPFVFTDGHAIMHLSNYYNNVSELCQIDWEVMQARYWADTEDDNDRRRRRQAEFLVYQFFPWSLIGGIAVYDGKIAEQVGKMLLNGEMTTKIRVNREWYY</sequence>
<evidence type="ECO:0000313" key="9">
    <source>
        <dbReference type="Proteomes" id="UP000515847"/>
    </source>
</evidence>
<protein>
    <submittedName>
        <fullName evidence="8">DUF4433 domain-containing protein</fullName>
    </submittedName>
</protein>
<feature type="active site" evidence="6">
    <location>
        <position position="162"/>
    </location>
</feature>
<dbReference type="Proteomes" id="UP000515847">
    <property type="component" value="Chromosome"/>
</dbReference>
<dbReference type="InterPro" id="IPR029494">
    <property type="entry name" value="DarT"/>
</dbReference>
<feature type="binding site" evidence="6">
    <location>
        <begin position="10"/>
        <end position="12"/>
    </location>
    <ligand>
        <name>NAD(+)</name>
        <dbReference type="ChEBI" id="CHEBI:57540"/>
    </ligand>
</feature>
<evidence type="ECO:0000256" key="1">
    <source>
        <dbReference type="ARBA" id="ARBA00022649"/>
    </source>
</evidence>
<dbReference type="RefSeq" id="WP_034421957.1">
    <property type="nucleotide sequence ID" value="NZ_CP045798.1"/>
</dbReference>
<dbReference type="PROSITE" id="PS52018">
    <property type="entry name" value="DART"/>
    <property type="match status" value="1"/>
</dbReference>
<dbReference type="KEGG" id="tfr:BR63_08180"/>
<accession>A0A7G6E2I6</accession>
<organism evidence="8 9">
    <name type="scientific">Thermanaerosceptrum fracticalcis</name>
    <dbReference type="NCBI Taxonomy" id="1712410"/>
    <lineage>
        <taxon>Bacteria</taxon>
        <taxon>Bacillati</taxon>
        <taxon>Bacillota</taxon>
        <taxon>Clostridia</taxon>
        <taxon>Eubacteriales</taxon>
        <taxon>Peptococcaceae</taxon>
        <taxon>Thermanaerosceptrum</taxon>
    </lineage>
</organism>
<feature type="active site" description="Proton acceptor" evidence="6">
    <location>
        <position position="49"/>
    </location>
</feature>
<evidence type="ECO:0000256" key="4">
    <source>
        <dbReference type="ARBA" id="ARBA00022695"/>
    </source>
</evidence>
<dbReference type="GO" id="GO:0016779">
    <property type="term" value="F:nucleotidyltransferase activity"/>
    <property type="evidence" value="ECO:0007669"/>
    <property type="project" value="UniProtKB-UniRule"/>
</dbReference>
<evidence type="ECO:0000256" key="2">
    <source>
        <dbReference type="ARBA" id="ARBA00022676"/>
    </source>
</evidence>
<comment type="similarity">
    <text evidence="6">Belongs to the DarT ADP-ribosyltransferase family.</text>
</comment>
<evidence type="ECO:0000259" key="7">
    <source>
        <dbReference type="PROSITE" id="PS52018"/>
    </source>
</evidence>
<dbReference type="AlphaFoldDB" id="A0A7G6E2I6"/>
<evidence type="ECO:0000256" key="5">
    <source>
        <dbReference type="ARBA" id="ARBA00023125"/>
    </source>
</evidence>
<comment type="catalytic activity">
    <reaction evidence="6">
        <text>a thymidine in DNA + NAD(+) = an N-(ADP-alpha-D-ribosyl)-thymidine in DNA + nicotinamide + H(+)</text>
        <dbReference type="Rhea" id="RHEA:71651"/>
        <dbReference type="Rhea" id="RHEA-COMP:13556"/>
        <dbReference type="Rhea" id="RHEA-COMP:18051"/>
        <dbReference type="ChEBI" id="CHEBI:15378"/>
        <dbReference type="ChEBI" id="CHEBI:17154"/>
        <dbReference type="ChEBI" id="CHEBI:57540"/>
        <dbReference type="ChEBI" id="CHEBI:137386"/>
        <dbReference type="ChEBI" id="CHEBI:191199"/>
    </reaction>
</comment>
<dbReference type="OrthoDB" id="9813972at2"/>
<keyword evidence="4 6" id="KW-0548">Nucleotidyltransferase</keyword>
<proteinExistence type="inferred from homology"/>
<evidence type="ECO:0000256" key="6">
    <source>
        <dbReference type="PROSITE-ProRule" id="PRU01362"/>
    </source>
</evidence>
<feature type="binding site" evidence="6">
    <location>
        <position position="49"/>
    </location>
    <ligand>
        <name>NAD(+)</name>
        <dbReference type="ChEBI" id="CHEBI:57540"/>
    </ligand>
</feature>
<dbReference type="Pfam" id="PF14487">
    <property type="entry name" value="DarT"/>
    <property type="match status" value="1"/>
</dbReference>
<dbReference type="GO" id="GO:0003677">
    <property type="term" value="F:DNA binding"/>
    <property type="evidence" value="ECO:0007669"/>
    <property type="project" value="UniProtKB-UniRule"/>
</dbReference>
<dbReference type="GO" id="GO:0016757">
    <property type="term" value="F:glycosyltransferase activity"/>
    <property type="evidence" value="ECO:0007669"/>
    <property type="project" value="UniProtKB-UniRule"/>
</dbReference>
<keyword evidence="1 6" id="KW-1277">Toxin-antitoxin system</keyword>